<dbReference type="Pfam" id="PF08220">
    <property type="entry name" value="HTH_DeoR"/>
    <property type="match status" value="1"/>
</dbReference>
<dbReference type="STRING" id="1166073.SAMN05192530_106286"/>
<evidence type="ECO:0000259" key="3">
    <source>
        <dbReference type="PROSITE" id="PS51000"/>
    </source>
</evidence>
<organism evidence="4 5">
    <name type="scientific">Aureimonas jatrophae</name>
    <dbReference type="NCBI Taxonomy" id="1166073"/>
    <lineage>
        <taxon>Bacteria</taxon>
        <taxon>Pseudomonadati</taxon>
        <taxon>Pseudomonadota</taxon>
        <taxon>Alphaproteobacteria</taxon>
        <taxon>Hyphomicrobiales</taxon>
        <taxon>Aurantimonadaceae</taxon>
        <taxon>Aureimonas</taxon>
    </lineage>
</organism>
<dbReference type="InterPro" id="IPR050313">
    <property type="entry name" value="Carb_Metab_HTH_regulators"/>
</dbReference>
<reference evidence="4 5" key="1">
    <citation type="submission" date="2016-10" db="EMBL/GenBank/DDBJ databases">
        <authorList>
            <person name="de Groot N.N."/>
        </authorList>
    </citation>
    <scope>NUCLEOTIDE SEQUENCE [LARGE SCALE GENOMIC DNA]</scope>
    <source>
        <strain evidence="5">L7-484,KACC 16230,DSM 25025</strain>
    </source>
</reference>
<accession>A0A1H0JNY5</accession>
<dbReference type="AlphaFoldDB" id="A0A1H0JNY5"/>
<dbReference type="SMART" id="SM01134">
    <property type="entry name" value="DeoRC"/>
    <property type="match status" value="1"/>
</dbReference>
<dbReference type="InterPro" id="IPR036390">
    <property type="entry name" value="WH_DNA-bd_sf"/>
</dbReference>
<dbReference type="NCBIfam" id="NF040755">
    <property type="entry name" value="AgaR"/>
    <property type="match status" value="1"/>
</dbReference>
<keyword evidence="5" id="KW-1185">Reference proteome</keyword>
<feature type="domain" description="HTH deoR-type" evidence="3">
    <location>
        <begin position="3"/>
        <end position="58"/>
    </location>
</feature>
<dbReference type="InterPro" id="IPR047779">
    <property type="entry name" value="AgaR-like"/>
</dbReference>
<protein>
    <submittedName>
        <fullName evidence="4">Transcriptional regulator, DeoR family</fullName>
    </submittedName>
</protein>
<dbReference type="InterPro" id="IPR014036">
    <property type="entry name" value="DeoR-like_C"/>
</dbReference>
<keyword evidence="2" id="KW-0804">Transcription</keyword>
<evidence type="ECO:0000256" key="2">
    <source>
        <dbReference type="ARBA" id="ARBA00023163"/>
    </source>
</evidence>
<keyword evidence="1" id="KW-0805">Transcription regulation</keyword>
<dbReference type="PROSITE" id="PS51000">
    <property type="entry name" value="HTH_DEOR_2"/>
    <property type="match status" value="1"/>
</dbReference>
<dbReference type="PANTHER" id="PTHR30363">
    <property type="entry name" value="HTH-TYPE TRANSCRIPTIONAL REGULATOR SRLR-RELATED"/>
    <property type="match status" value="1"/>
</dbReference>
<dbReference type="RefSeq" id="WP_090674742.1">
    <property type="nucleotide sequence ID" value="NZ_FNIT01000006.1"/>
</dbReference>
<evidence type="ECO:0000313" key="5">
    <source>
        <dbReference type="Proteomes" id="UP000198793"/>
    </source>
</evidence>
<dbReference type="Proteomes" id="UP000198793">
    <property type="component" value="Unassembled WGS sequence"/>
</dbReference>
<dbReference type="EMBL" id="FNIT01000006">
    <property type="protein sequence ID" value="SDO45446.1"/>
    <property type="molecule type" value="Genomic_DNA"/>
</dbReference>
<proteinExistence type="predicted"/>
<dbReference type="InterPro" id="IPR036388">
    <property type="entry name" value="WH-like_DNA-bd_sf"/>
</dbReference>
<dbReference type="OrthoDB" id="5685843at2"/>
<evidence type="ECO:0000313" key="4">
    <source>
        <dbReference type="EMBL" id="SDO45446.1"/>
    </source>
</evidence>
<dbReference type="SMART" id="SM00420">
    <property type="entry name" value="HTH_DEOR"/>
    <property type="match status" value="1"/>
</dbReference>
<dbReference type="PANTHER" id="PTHR30363:SF44">
    <property type="entry name" value="AGA OPERON TRANSCRIPTIONAL REPRESSOR-RELATED"/>
    <property type="match status" value="1"/>
</dbReference>
<gene>
    <name evidence="4" type="ORF">SAMN05192530_106286</name>
</gene>
<dbReference type="Gene3D" id="1.10.10.10">
    <property type="entry name" value="Winged helix-like DNA-binding domain superfamily/Winged helix DNA-binding domain"/>
    <property type="match status" value="1"/>
</dbReference>
<sequence length="253" mass="27466">MTGQERREAILRHLEMNERARVGDLARCLGVSTVTMRGDLSMLESTGYVVRLHGAVVLSRNAAAEIAFAERRQRHGGIKERIGEAAALLIADGDAVILDAGTTTLEIARCIKDRENLLVLTNGLDIAMELSHAPGIEVVVLGGRLRKTALSFSGAIAEEMLAAYRFDKLFLGADAISIENGIVSDNEGEARLNRAMVQIAAQVVAVADSSKAGQRGIYHVASFDEIDRLVTDDALPDAFRSEMRRRRVDLTLV</sequence>
<dbReference type="GO" id="GO:0003700">
    <property type="term" value="F:DNA-binding transcription factor activity"/>
    <property type="evidence" value="ECO:0007669"/>
    <property type="project" value="InterPro"/>
</dbReference>
<dbReference type="Gene3D" id="3.40.50.1360">
    <property type="match status" value="1"/>
</dbReference>
<evidence type="ECO:0000256" key="1">
    <source>
        <dbReference type="ARBA" id="ARBA00023015"/>
    </source>
</evidence>
<dbReference type="SUPFAM" id="SSF100950">
    <property type="entry name" value="NagB/RpiA/CoA transferase-like"/>
    <property type="match status" value="1"/>
</dbReference>
<dbReference type="Pfam" id="PF00455">
    <property type="entry name" value="DeoRC"/>
    <property type="match status" value="1"/>
</dbReference>
<dbReference type="InterPro" id="IPR001034">
    <property type="entry name" value="DeoR_HTH"/>
</dbReference>
<dbReference type="SUPFAM" id="SSF46785">
    <property type="entry name" value="Winged helix' DNA-binding domain"/>
    <property type="match status" value="1"/>
</dbReference>
<name>A0A1H0JNY5_9HYPH</name>
<dbReference type="InterPro" id="IPR037171">
    <property type="entry name" value="NagB/RpiA_transferase-like"/>
</dbReference>